<dbReference type="GO" id="GO:0004518">
    <property type="term" value="F:nuclease activity"/>
    <property type="evidence" value="ECO:0007669"/>
    <property type="project" value="InterPro"/>
</dbReference>
<dbReference type="PROSITE" id="PS51658">
    <property type="entry name" value="BFN"/>
    <property type="match status" value="1"/>
</dbReference>
<dbReference type="AlphaFoldDB" id="A0A9W6HIH0"/>
<comment type="caution">
    <text evidence="2">The sequence shown here is derived from an EMBL/GenBank/DDBJ whole genome shotgun (WGS) entry which is preliminary data.</text>
</comment>
<dbReference type="EMBL" id="BSEO01000014">
    <property type="protein sequence ID" value="GLJ81125.1"/>
    <property type="molecule type" value="Genomic_DNA"/>
</dbReference>
<dbReference type="InterPro" id="IPR003729">
    <property type="entry name" value="Bi_nuclease_dom"/>
</dbReference>
<dbReference type="PANTHER" id="PTHR15160:SF1">
    <property type="entry name" value="VON HIPPEL-LINDAU DISEASE TUMOR SUPPRESSOR"/>
    <property type="match status" value="1"/>
</dbReference>
<dbReference type="Pfam" id="PF02577">
    <property type="entry name" value="BFN_dom"/>
    <property type="match status" value="1"/>
</dbReference>
<dbReference type="PANTHER" id="PTHR15160">
    <property type="entry name" value="VON HIPPEL-LINDAU PROTEIN"/>
    <property type="match status" value="1"/>
</dbReference>
<name>A0A9W6HIH0_9MICO</name>
<organism evidence="2 3">
    <name type="scientific">Microbacterium imperiale</name>
    <dbReference type="NCBI Taxonomy" id="33884"/>
    <lineage>
        <taxon>Bacteria</taxon>
        <taxon>Bacillati</taxon>
        <taxon>Actinomycetota</taxon>
        <taxon>Actinomycetes</taxon>
        <taxon>Micrococcales</taxon>
        <taxon>Microbacteriaceae</taxon>
        <taxon>Microbacterium</taxon>
    </lineage>
</organism>
<dbReference type="SUPFAM" id="SSF103256">
    <property type="entry name" value="Hypothetical protein TM0160"/>
    <property type="match status" value="1"/>
</dbReference>
<keyword evidence="3" id="KW-1185">Reference proteome</keyword>
<accession>A0A9W6HIH0</accession>
<feature type="domain" description="BFN" evidence="1">
    <location>
        <begin position="27"/>
        <end position="159"/>
    </location>
</feature>
<evidence type="ECO:0000313" key="2">
    <source>
        <dbReference type="EMBL" id="GLJ81125.1"/>
    </source>
</evidence>
<reference evidence="2" key="1">
    <citation type="journal article" date="2014" name="Int. J. Syst. Evol. Microbiol.">
        <title>Complete genome sequence of Corynebacterium casei LMG S-19264T (=DSM 44701T), isolated from a smear-ripened cheese.</title>
        <authorList>
            <consortium name="US DOE Joint Genome Institute (JGI-PGF)"/>
            <person name="Walter F."/>
            <person name="Albersmeier A."/>
            <person name="Kalinowski J."/>
            <person name="Ruckert C."/>
        </authorList>
    </citation>
    <scope>NUCLEOTIDE SEQUENCE</scope>
    <source>
        <strain evidence="2">VKM Ac-1447</strain>
    </source>
</reference>
<dbReference type="Gene3D" id="3.10.690.10">
    <property type="entry name" value="Bifunctional nuclease domain"/>
    <property type="match status" value="1"/>
</dbReference>
<gene>
    <name evidence="2" type="ORF">GCM10017586_28080</name>
</gene>
<evidence type="ECO:0000313" key="3">
    <source>
        <dbReference type="Proteomes" id="UP001142317"/>
    </source>
</evidence>
<evidence type="ECO:0000259" key="1">
    <source>
        <dbReference type="PROSITE" id="PS51658"/>
    </source>
</evidence>
<proteinExistence type="predicted"/>
<dbReference type="Proteomes" id="UP001142317">
    <property type="component" value="Unassembled WGS sequence"/>
</dbReference>
<sequence>MSSRNDETPALIPACVGWAKPTPGGVMVQVRVLGVALDPAQQHVILLKPVDDLSDRVLPVWIGSQEATSILVAVEGVAPPRPLAHDLMVRLLDATDATVDRVEVTRIDDGTFYAEITVTALTGSRVIDARPSDAIALASRAGAPIFVADDVLAEAGIPDTVSEAPEGAETPEAAEQRVAEFREFLDDIDPDDFRG</sequence>
<dbReference type="InterPro" id="IPR036104">
    <property type="entry name" value="BFN_sf"/>
</dbReference>
<protein>
    <recommendedName>
        <fullName evidence="1">BFN domain-containing protein</fullName>
    </recommendedName>
</protein>
<reference evidence="2" key="2">
    <citation type="submission" date="2023-01" db="EMBL/GenBank/DDBJ databases">
        <authorList>
            <person name="Sun Q."/>
            <person name="Evtushenko L."/>
        </authorList>
    </citation>
    <scope>NUCLEOTIDE SEQUENCE</scope>
    <source>
        <strain evidence="2">VKM Ac-1447</strain>
    </source>
</reference>